<dbReference type="InterPro" id="IPR048447">
    <property type="entry name" value="DUF1980_C"/>
</dbReference>
<evidence type="ECO:0000313" key="3">
    <source>
        <dbReference type="Proteomes" id="UP001198983"/>
    </source>
</evidence>
<gene>
    <name evidence="2" type="ORF">JW646_13580</name>
</gene>
<reference evidence="2 3" key="1">
    <citation type="journal article" date="2023" name="Int. J. Syst. Evol. Microbiol.">
        <title>Terrisporobacter hibernicus sp. nov., isolated from bovine faeces in Northern Ireland.</title>
        <authorList>
            <person name="Mitchell M."/>
            <person name="Nguyen S.V."/>
            <person name="Connor M."/>
            <person name="Fairley D.J."/>
            <person name="Donoghue O."/>
            <person name="Marshall H."/>
            <person name="Koolman L."/>
            <person name="McMullan G."/>
            <person name="Schaffer K.E."/>
            <person name="McGrath J.W."/>
            <person name="Fanning S."/>
        </authorList>
    </citation>
    <scope>NUCLEOTIDE SEQUENCE [LARGE SCALE GENOMIC DNA]</scope>
    <source>
        <strain evidence="2 3">MCA3</strain>
    </source>
</reference>
<protein>
    <recommendedName>
        <fullName evidence="1">DUF1980 domain-containing protein</fullName>
    </recommendedName>
</protein>
<name>A0AAX2ZE90_9FIRM</name>
<accession>A0AAX2ZE90</accession>
<keyword evidence="3" id="KW-1185">Reference proteome</keyword>
<dbReference type="Proteomes" id="UP001198983">
    <property type="component" value="Chromosome"/>
</dbReference>
<evidence type="ECO:0000259" key="1">
    <source>
        <dbReference type="Pfam" id="PF21537"/>
    </source>
</evidence>
<feature type="domain" description="DUF1980" evidence="1">
    <location>
        <begin position="24"/>
        <end position="91"/>
    </location>
</feature>
<dbReference type="RefSeq" id="WP_228415444.1">
    <property type="nucleotide sequence ID" value="NZ_CP081135.1"/>
</dbReference>
<dbReference type="Pfam" id="PF21537">
    <property type="entry name" value="DUF1980_C"/>
    <property type="match status" value="1"/>
</dbReference>
<evidence type="ECO:0000313" key="2">
    <source>
        <dbReference type="EMBL" id="UEL46665.1"/>
    </source>
</evidence>
<proteinExistence type="predicted"/>
<dbReference type="AlphaFoldDB" id="A0AAX2ZE90"/>
<dbReference type="PROSITE" id="PS51257">
    <property type="entry name" value="PROKAR_LIPOPROTEIN"/>
    <property type="match status" value="1"/>
</dbReference>
<organism evidence="2 3">
    <name type="scientific">Terrisporobacter hibernicus</name>
    <dbReference type="NCBI Taxonomy" id="2813371"/>
    <lineage>
        <taxon>Bacteria</taxon>
        <taxon>Bacillati</taxon>
        <taxon>Bacillota</taxon>
        <taxon>Clostridia</taxon>
        <taxon>Peptostreptococcales</taxon>
        <taxon>Peptostreptococcaceae</taxon>
        <taxon>Terrisporobacter</taxon>
    </lineage>
</organism>
<dbReference type="KEGG" id="tem:JW646_13580"/>
<dbReference type="EMBL" id="CP081135">
    <property type="protein sequence ID" value="UEL46665.1"/>
    <property type="molecule type" value="Genomic_DNA"/>
</dbReference>
<sequence>MKKVFGIILISLCTIIIMTGCNKKVSSESAEIHKNEDSQEIIKIMENVYVDYINDIYLDSSKYVGKTIELEGMFTKLTNKDNKNHLYVYRLTDTVEHNHDDDSGHEDEEHKEVETMCGLEFDYDGDLPKENNWIQVLGKLEEEDGNLVIKADSVKIMENRGMEKVKQFY</sequence>